<dbReference type="PANTHER" id="PTHR10642:SF26">
    <property type="entry name" value="RIBONUCLEASE H1"/>
    <property type="match status" value="1"/>
</dbReference>
<evidence type="ECO:0000256" key="5">
    <source>
        <dbReference type="ARBA" id="ARBA00022722"/>
    </source>
</evidence>
<evidence type="ECO:0000256" key="3">
    <source>
        <dbReference type="ARBA" id="ARBA00011245"/>
    </source>
</evidence>
<dbReference type="HAMAP" id="MF_00042">
    <property type="entry name" value="RNase_H"/>
    <property type="match status" value="1"/>
</dbReference>
<proteinExistence type="inferred from homology"/>
<dbReference type="CDD" id="cd09278">
    <property type="entry name" value="RNase_HI_prokaryote_like"/>
    <property type="match status" value="1"/>
</dbReference>
<dbReference type="GO" id="GO:0004523">
    <property type="term" value="F:RNA-DNA hybrid ribonuclease activity"/>
    <property type="evidence" value="ECO:0007669"/>
    <property type="project" value="UniProtKB-EC"/>
</dbReference>
<dbReference type="InterPro" id="IPR036397">
    <property type="entry name" value="RNaseH_sf"/>
</dbReference>
<evidence type="ECO:0000256" key="4">
    <source>
        <dbReference type="ARBA" id="ARBA00012180"/>
    </source>
</evidence>
<sequence>MEVVEIFTDGACSGNPGPGGWGAILRSGAHEKEIWGGEPHTTNNRMELLAVIRALNALKRPVDARVHTDSQYVQKGISEWIHGWKARGWKTAAKEPVKNADLWQALDDAARRHKVDWIWVRGHAGHVENERADALARRGVDAVRKSGAAVEC</sequence>
<dbReference type="PANTHER" id="PTHR10642">
    <property type="entry name" value="RIBONUCLEASE H1"/>
    <property type="match status" value="1"/>
</dbReference>
<evidence type="ECO:0000256" key="10">
    <source>
        <dbReference type="HAMAP-Rule" id="MF_00042"/>
    </source>
</evidence>
<evidence type="ECO:0000313" key="12">
    <source>
        <dbReference type="EMBL" id="MBD8502435.1"/>
    </source>
</evidence>
<dbReference type="Proteomes" id="UP000603602">
    <property type="component" value="Unassembled WGS sequence"/>
</dbReference>
<keyword evidence="5 10" id="KW-0540">Nuclease</keyword>
<keyword evidence="8 10" id="KW-0378">Hydrolase</keyword>
<feature type="domain" description="RNase H type-1" evidence="11">
    <location>
        <begin position="1"/>
        <end position="141"/>
    </location>
</feature>
<dbReference type="Gene3D" id="3.30.420.10">
    <property type="entry name" value="Ribonuclease H-like superfamily/Ribonuclease H"/>
    <property type="match status" value="1"/>
</dbReference>
<evidence type="ECO:0000313" key="13">
    <source>
        <dbReference type="Proteomes" id="UP000603602"/>
    </source>
</evidence>
<keyword evidence="13" id="KW-1185">Reference proteome</keyword>
<keyword evidence="7 10" id="KW-0255">Endonuclease</keyword>
<comment type="catalytic activity">
    <reaction evidence="1 10">
        <text>Endonucleolytic cleavage to 5'-phosphomonoester.</text>
        <dbReference type="EC" id="3.1.26.4"/>
    </reaction>
</comment>
<comment type="subcellular location">
    <subcellularLocation>
        <location evidence="10">Cytoplasm</location>
    </subcellularLocation>
</comment>
<evidence type="ECO:0000256" key="9">
    <source>
        <dbReference type="ARBA" id="ARBA00022842"/>
    </source>
</evidence>
<evidence type="ECO:0000256" key="8">
    <source>
        <dbReference type="ARBA" id="ARBA00022801"/>
    </source>
</evidence>
<comment type="cofactor">
    <cofactor evidence="10">
        <name>Mg(2+)</name>
        <dbReference type="ChEBI" id="CHEBI:18420"/>
    </cofactor>
    <text evidence="10">Binds 1 Mg(2+) ion per subunit. May bind a second metal ion at a regulatory site, or after substrate binding.</text>
</comment>
<keyword evidence="10" id="KW-0963">Cytoplasm</keyword>
<accession>A0ABR9B7W0</accession>
<evidence type="ECO:0000256" key="6">
    <source>
        <dbReference type="ARBA" id="ARBA00022723"/>
    </source>
</evidence>
<keyword evidence="6 10" id="KW-0479">Metal-binding</keyword>
<dbReference type="InterPro" id="IPR050092">
    <property type="entry name" value="RNase_H"/>
</dbReference>
<dbReference type="SUPFAM" id="SSF53098">
    <property type="entry name" value="Ribonuclease H-like"/>
    <property type="match status" value="1"/>
</dbReference>
<gene>
    <name evidence="10 12" type="primary">rnhA</name>
    <name evidence="12" type="ORF">IFO67_06025</name>
</gene>
<feature type="binding site" evidence="10">
    <location>
        <position position="9"/>
    </location>
    <ligand>
        <name>Mg(2+)</name>
        <dbReference type="ChEBI" id="CHEBI:18420"/>
        <label>1</label>
    </ligand>
</feature>
<evidence type="ECO:0000256" key="7">
    <source>
        <dbReference type="ARBA" id="ARBA00022759"/>
    </source>
</evidence>
<dbReference type="EMBL" id="JACYTO010000001">
    <property type="protein sequence ID" value="MBD8502435.1"/>
    <property type="molecule type" value="Genomic_DNA"/>
</dbReference>
<evidence type="ECO:0000256" key="2">
    <source>
        <dbReference type="ARBA" id="ARBA00005300"/>
    </source>
</evidence>
<feature type="binding site" evidence="10">
    <location>
        <position position="9"/>
    </location>
    <ligand>
        <name>Mg(2+)</name>
        <dbReference type="ChEBI" id="CHEBI:18420"/>
        <label>2</label>
    </ligand>
</feature>
<comment type="caution">
    <text evidence="12">The sequence shown here is derived from an EMBL/GenBank/DDBJ whole genome shotgun (WGS) entry which is preliminary data.</text>
</comment>
<dbReference type="PROSITE" id="PS50879">
    <property type="entry name" value="RNASE_H_1"/>
    <property type="match status" value="1"/>
</dbReference>
<feature type="binding site" evidence="10">
    <location>
        <position position="69"/>
    </location>
    <ligand>
        <name>Mg(2+)</name>
        <dbReference type="ChEBI" id="CHEBI:18420"/>
        <label>1</label>
    </ligand>
</feature>
<dbReference type="EC" id="3.1.26.4" evidence="4 10"/>
<reference evidence="13" key="1">
    <citation type="submission" date="2023-07" db="EMBL/GenBank/DDBJ databases">
        <title>Thauera sp. CAU 1555 isolated from sand of Yaerae Beach.</title>
        <authorList>
            <person name="Kim W."/>
        </authorList>
    </citation>
    <scope>NUCLEOTIDE SEQUENCE [LARGE SCALE GENOMIC DNA]</scope>
    <source>
        <strain evidence="13">CAU 1555</strain>
    </source>
</reference>
<dbReference type="InterPro" id="IPR002156">
    <property type="entry name" value="RNaseH_domain"/>
</dbReference>
<dbReference type="InterPro" id="IPR022892">
    <property type="entry name" value="RNaseHI"/>
</dbReference>
<feature type="binding site" evidence="10">
    <location>
        <position position="133"/>
    </location>
    <ligand>
        <name>Mg(2+)</name>
        <dbReference type="ChEBI" id="CHEBI:18420"/>
        <label>2</label>
    </ligand>
</feature>
<comment type="function">
    <text evidence="10">Endonuclease that specifically degrades the RNA of RNA-DNA hybrids.</text>
</comment>
<protein>
    <recommendedName>
        <fullName evidence="4 10">Ribonuclease H</fullName>
        <shortName evidence="10">RNase H</shortName>
        <ecNumber evidence="4 10">3.1.26.4</ecNumber>
    </recommendedName>
</protein>
<evidence type="ECO:0000259" key="11">
    <source>
        <dbReference type="PROSITE" id="PS50879"/>
    </source>
</evidence>
<keyword evidence="9 10" id="KW-0460">Magnesium</keyword>
<dbReference type="RefSeq" id="WP_187717217.1">
    <property type="nucleotide sequence ID" value="NZ_JACTAH010000001.1"/>
</dbReference>
<evidence type="ECO:0000256" key="1">
    <source>
        <dbReference type="ARBA" id="ARBA00000077"/>
    </source>
</evidence>
<comment type="subunit">
    <text evidence="3 10">Monomer.</text>
</comment>
<dbReference type="NCBIfam" id="NF001236">
    <property type="entry name" value="PRK00203.1"/>
    <property type="match status" value="1"/>
</dbReference>
<dbReference type="InterPro" id="IPR012337">
    <property type="entry name" value="RNaseH-like_sf"/>
</dbReference>
<organism evidence="12 13">
    <name type="scientific">Thauera sedimentorum</name>
    <dbReference type="NCBI Taxonomy" id="2767595"/>
    <lineage>
        <taxon>Bacteria</taxon>
        <taxon>Pseudomonadati</taxon>
        <taxon>Pseudomonadota</taxon>
        <taxon>Betaproteobacteria</taxon>
        <taxon>Rhodocyclales</taxon>
        <taxon>Zoogloeaceae</taxon>
        <taxon>Thauera</taxon>
    </lineage>
</organism>
<feature type="binding site" evidence="10">
    <location>
        <position position="47"/>
    </location>
    <ligand>
        <name>Mg(2+)</name>
        <dbReference type="ChEBI" id="CHEBI:18420"/>
        <label>1</label>
    </ligand>
</feature>
<comment type="similarity">
    <text evidence="2 10">Belongs to the RNase H family.</text>
</comment>
<name>A0ABR9B7W0_9RHOO</name>
<dbReference type="Pfam" id="PF00075">
    <property type="entry name" value="RNase_H"/>
    <property type="match status" value="1"/>
</dbReference>